<sequence length="117" mass="13081">MTEPDNLVLALLRDMRSEMADMRANMATKDEVATKGDMADLRSEMHSLRADVASDIHRLDAKIEGVRKDLSGQIAGLRRAVVEYHASVVGHGVLISELDDRMRRVEQHLNLPPIEAH</sequence>
<evidence type="ECO:0000313" key="2">
    <source>
        <dbReference type="Proteomes" id="UP000253529"/>
    </source>
</evidence>
<proteinExistence type="predicted"/>
<keyword evidence="2" id="KW-1185">Reference proteome</keyword>
<dbReference type="Gene3D" id="1.20.58.130">
    <property type="match status" value="1"/>
</dbReference>
<dbReference type="AlphaFoldDB" id="A0A366FSM5"/>
<dbReference type="EMBL" id="QNRK01000004">
    <property type="protein sequence ID" value="RBP16745.1"/>
    <property type="molecule type" value="Genomic_DNA"/>
</dbReference>
<protein>
    <submittedName>
        <fullName evidence="1">Uncharacterized protein</fullName>
    </submittedName>
</protein>
<evidence type="ECO:0000313" key="1">
    <source>
        <dbReference type="EMBL" id="RBP16745.1"/>
    </source>
</evidence>
<dbReference type="RefSeq" id="WP_113887992.1">
    <property type="nucleotide sequence ID" value="NZ_QNRK01000004.1"/>
</dbReference>
<reference evidence="1 2" key="1">
    <citation type="submission" date="2018-06" db="EMBL/GenBank/DDBJ databases">
        <title>Genomic Encyclopedia of Type Strains, Phase IV (KMG-IV): sequencing the most valuable type-strain genomes for metagenomic binning, comparative biology and taxonomic classification.</title>
        <authorList>
            <person name="Goeker M."/>
        </authorList>
    </citation>
    <scope>NUCLEOTIDE SEQUENCE [LARGE SCALE GENOMIC DNA]</scope>
    <source>
        <strain evidence="1 2">DSM 24875</strain>
    </source>
</reference>
<accession>A0A366FSM5</accession>
<organism evidence="1 2">
    <name type="scientific">Roseiarcus fermentans</name>
    <dbReference type="NCBI Taxonomy" id="1473586"/>
    <lineage>
        <taxon>Bacteria</taxon>
        <taxon>Pseudomonadati</taxon>
        <taxon>Pseudomonadota</taxon>
        <taxon>Alphaproteobacteria</taxon>
        <taxon>Hyphomicrobiales</taxon>
        <taxon>Roseiarcaceae</taxon>
        <taxon>Roseiarcus</taxon>
    </lineage>
</organism>
<name>A0A366FSM5_9HYPH</name>
<dbReference type="OrthoDB" id="8450943at2"/>
<comment type="caution">
    <text evidence="1">The sequence shown here is derived from an EMBL/GenBank/DDBJ whole genome shotgun (WGS) entry which is preliminary data.</text>
</comment>
<dbReference type="Proteomes" id="UP000253529">
    <property type="component" value="Unassembled WGS sequence"/>
</dbReference>
<gene>
    <name evidence="1" type="ORF">DFR50_10422</name>
</gene>